<dbReference type="PANTHER" id="PTHR44376">
    <property type="entry name" value="TRANSCRIPTIONAL REGULATOR OF FILAMENTOUS GROWTH FLO8"/>
    <property type="match status" value="1"/>
</dbReference>
<dbReference type="Gramene" id="TRITD5Bv1G252830.12">
    <property type="protein sequence ID" value="TRITD5Bv1G252830.12"/>
    <property type="gene ID" value="TRITD5Bv1G252830"/>
</dbReference>
<sequence length="718" mass="78002">MAQRSNWEADKMLDVYIYDYLVKRNLHNSAKAFMNEGKVATDPVAIDAPGGFLFEWWSIFWDIFDARTRDKPHDAGGPGAAAPPSMDMKSREHQMRLQLLQQQNAHLQRRDPNQPALNGAMNSDVSAVLASKLMEGMRNHNPMDSEASQQLFDANRMALLKSAANQAGQLQGSSVNMAALQQQLQSRNQQVDIKGEGAIQQRTMPTDPSALYGAAMLQSKSGLAASGLNQGVGSVPLKGWPLTVPGIDQLRSSLGAQKQLMTSPNQFQILSPQQQLMAQAQTQNELARMGSPAHSGSPKVRPDEHEYMMKQNSRKRKPTSSGPANSTGTGNTVGPSPPSTPSTHTPGGGIPVASNVNIAQKSSMACGADGTSGFASSSNQMDNLDSFVDFDDNVDSFLSNDDGDGRDIFAALKKGPSEQESLKSLSLSEVANNRASNNKVVCCHFSTDGKLLASAGHEKKVFLWNMDNFSMDTKPEEHTNFITDIRFRPNSTQLATSSSDGTVRLWNAAERTGALQNFLGHSSHVTSVDFHPKLTEILCSCDDNGEIRFWTVGQNAASRVSRVKQGGTGRVRFQPRIGKLLAVAAGNTVNMIDIDTDTSLHSQAKVHTSEVNCICWDETGEYLASASQESVKVWSVASGQCIHELRSHGNQYQSCIFHPRYPKVLIVGGYQTVELWSVSDNQRNVVAAHEGLIAALAHSPLTGSIASASHDRWVKLWK</sequence>
<dbReference type="InterPro" id="IPR015943">
    <property type="entry name" value="WD40/YVTN_repeat-like_dom_sf"/>
</dbReference>
<dbReference type="InterPro" id="IPR001680">
    <property type="entry name" value="WD40_rpt"/>
</dbReference>
<feature type="repeat" description="WD" evidence="1">
    <location>
        <begin position="518"/>
        <end position="560"/>
    </location>
</feature>
<evidence type="ECO:0000313" key="4">
    <source>
        <dbReference type="Proteomes" id="UP000324705"/>
    </source>
</evidence>
<keyword evidence="1" id="KW-0853">WD repeat</keyword>
<evidence type="ECO:0000256" key="1">
    <source>
        <dbReference type="PROSITE-ProRule" id="PRU00221"/>
    </source>
</evidence>
<feature type="repeat" description="WD" evidence="1">
    <location>
        <begin position="433"/>
        <end position="474"/>
    </location>
</feature>
<dbReference type="InterPro" id="IPR006594">
    <property type="entry name" value="LisH"/>
</dbReference>
<dbReference type="InterPro" id="IPR036322">
    <property type="entry name" value="WD40_repeat_dom_sf"/>
</dbReference>
<feature type="repeat" description="WD" evidence="1">
    <location>
        <begin position="475"/>
        <end position="507"/>
    </location>
</feature>
<dbReference type="SMART" id="SM00320">
    <property type="entry name" value="WD40"/>
    <property type="match status" value="6"/>
</dbReference>
<dbReference type="Pfam" id="PF00400">
    <property type="entry name" value="WD40"/>
    <property type="match status" value="5"/>
</dbReference>
<evidence type="ECO:0000256" key="2">
    <source>
        <dbReference type="SAM" id="MobiDB-lite"/>
    </source>
</evidence>
<reference evidence="3 4" key="1">
    <citation type="submission" date="2017-09" db="EMBL/GenBank/DDBJ databases">
        <authorList>
            <consortium name="International Durum Wheat Genome Sequencing Consortium (IDWGSC)"/>
            <person name="Milanesi L."/>
        </authorList>
    </citation>
    <scope>NUCLEOTIDE SEQUENCE [LARGE SCALE GENOMIC DNA]</scope>
    <source>
        <strain evidence="4">cv. Svevo</strain>
    </source>
</reference>
<gene>
    <name evidence="3" type="ORF">TRITD_5Bv1G252830</name>
</gene>
<dbReference type="PROSITE" id="PS50896">
    <property type="entry name" value="LISH"/>
    <property type="match status" value="1"/>
</dbReference>
<dbReference type="Gene3D" id="2.130.10.10">
    <property type="entry name" value="YVTN repeat-like/Quinoprotein amine dehydrogenase"/>
    <property type="match status" value="2"/>
</dbReference>
<dbReference type="GO" id="GO:0003714">
    <property type="term" value="F:transcription corepressor activity"/>
    <property type="evidence" value="ECO:0007669"/>
    <property type="project" value="InterPro"/>
</dbReference>
<evidence type="ECO:0008006" key="5">
    <source>
        <dbReference type="Google" id="ProtNLM"/>
    </source>
</evidence>
<protein>
    <recommendedName>
        <fullName evidence="5">Transcriptional corepressor LEUNIG</fullName>
    </recommendedName>
</protein>
<dbReference type="EMBL" id="LT934120">
    <property type="protein sequence ID" value="VAI40825.1"/>
    <property type="molecule type" value="Genomic_DNA"/>
</dbReference>
<feature type="repeat" description="WD" evidence="1">
    <location>
        <begin position="686"/>
        <end position="718"/>
    </location>
</feature>
<dbReference type="SUPFAM" id="SSF50978">
    <property type="entry name" value="WD40 repeat-like"/>
    <property type="match status" value="1"/>
</dbReference>
<organism evidence="3 4">
    <name type="scientific">Triticum turgidum subsp. durum</name>
    <name type="common">Durum wheat</name>
    <name type="synonym">Triticum durum</name>
    <dbReference type="NCBI Taxonomy" id="4567"/>
    <lineage>
        <taxon>Eukaryota</taxon>
        <taxon>Viridiplantae</taxon>
        <taxon>Streptophyta</taxon>
        <taxon>Embryophyta</taxon>
        <taxon>Tracheophyta</taxon>
        <taxon>Spermatophyta</taxon>
        <taxon>Magnoliopsida</taxon>
        <taxon>Liliopsida</taxon>
        <taxon>Poales</taxon>
        <taxon>Poaceae</taxon>
        <taxon>BOP clade</taxon>
        <taxon>Pooideae</taxon>
        <taxon>Triticodae</taxon>
        <taxon>Triticeae</taxon>
        <taxon>Triticinae</taxon>
        <taxon>Triticum</taxon>
    </lineage>
</organism>
<evidence type="ECO:0000313" key="3">
    <source>
        <dbReference type="EMBL" id="VAI40825.1"/>
    </source>
</evidence>
<feature type="region of interest" description="Disordered" evidence="2">
    <location>
        <begin position="274"/>
        <end position="354"/>
    </location>
</feature>
<dbReference type="Proteomes" id="UP000324705">
    <property type="component" value="Chromosome 5B"/>
</dbReference>
<dbReference type="PANTHER" id="PTHR44376:SF11">
    <property type="entry name" value="OS03G0860900 PROTEIN"/>
    <property type="match status" value="1"/>
</dbReference>
<accession>A0A9R0XPU4</accession>
<dbReference type="Pfam" id="PF08513">
    <property type="entry name" value="LisH"/>
    <property type="match status" value="1"/>
</dbReference>
<proteinExistence type="predicted"/>
<keyword evidence="4" id="KW-1185">Reference proteome</keyword>
<dbReference type="CDD" id="cd00200">
    <property type="entry name" value="WD40"/>
    <property type="match status" value="1"/>
</dbReference>
<dbReference type="InterPro" id="IPR044716">
    <property type="entry name" value="LEUNIG-like"/>
</dbReference>
<name>A0A9R0XPU4_TRITD</name>
<feature type="compositionally biased region" description="Low complexity" evidence="2">
    <location>
        <begin position="274"/>
        <end position="283"/>
    </location>
</feature>
<dbReference type="SMART" id="SM00667">
    <property type="entry name" value="LisH"/>
    <property type="match status" value="1"/>
</dbReference>
<dbReference type="PROSITE" id="PS50082">
    <property type="entry name" value="WD_REPEATS_2"/>
    <property type="match status" value="4"/>
</dbReference>
<dbReference type="AlphaFoldDB" id="A0A9R0XPU4"/>
<dbReference type="PROSITE" id="PS50294">
    <property type="entry name" value="WD_REPEATS_REGION"/>
    <property type="match status" value="3"/>
</dbReference>